<name>A0A0A1U1E0_ENTIV</name>
<protein>
    <submittedName>
        <fullName evidence="1">Uncharacterized protein</fullName>
    </submittedName>
</protein>
<dbReference type="OMA" id="NTEQELM"/>
<sequence length="276" mass="31585">MFPVSEVSFLDDDRDKRERQLSQLEGYLSSLTESISSNETRLSKMLEGCSEIVDDATISSWKNEIHEFEKPSETQQQLSDFDEMVKIVEELKKLRKLSSSEAKRQSQSFKGINLVPQIVSEIERNEEKSAVEVSENSILLKKVKGDSQFFKVVLSALVSSNLKNGGEIVVITQNDFIKICFGEKIQSFDEFVDYLKSMLTLINDVIQMYGMSEDCVLDVTPQLALVLSKAREGCGESEFDKEWNDEVITDVFKSDLKGFVWKKIIYMLFMEKNLMD</sequence>
<dbReference type="VEuPathDB" id="AmoebaDB:EIN_273640"/>
<dbReference type="EMBL" id="KB206783">
    <property type="protein sequence ID" value="ELP87827.1"/>
    <property type="molecule type" value="Genomic_DNA"/>
</dbReference>
<dbReference type="Proteomes" id="UP000014680">
    <property type="component" value="Unassembled WGS sequence"/>
</dbReference>
<dbReference type="KEGG" id="eiv:EIN_273640"/>
<dbReference type="AlphaFoldDB" id="A0A0A1U1E0"/>
<gene>
    <name evidence="1" type="ORF">EIN_273640</name>
</gene>
<reference evidence="1 2" key="1">
    <citation type="submission" date="2012-10" db="EMBL/GenBank/DDBJ databases">
        <authorList>
            <person name="Zafar N."/>
            <person name="Inman J."/>
            <person name="Hall N."/>
            <person name="Lorenzi H."/>
            <person name="Caler E."/>
        </authorList>
    </citation>
    <scope>NUCLEOTIDE SEQUENCE [LARGE SCALE GENOMIC DNA]</scope>
    <source>
        <strain evidence="1 2">IP1</strain>
    </source>
</reference>
<evidence type="ECO:0000313" key="2">
    <source>
        <dbReference type="Proteomes" id="UP000014680"/>
    </source>
</evidence>
<dbReference type="GeneID" id="14886806"/>
<dbReference type="RefSeq" id="XP_004254598.1">
    <property type="nucleotide sequence ID" value="XM_004254550.1"/>
</dbReference>
<organism evidence="1 2">
    <name type="scientific">Entamoeba invadens IP1</name>
    <dbReference type="NCBI Taxonomy" id="370355"/>
    <lineage>
        <taxon>Eukaryota</taxon>
        <taxon>Amoebozoa</taxon>
        <taxon>Evosea</taxon>
        <taxon>Archamoebae</taxon>
        <taxon>Mastigamoebida</taxon>
        <taxon>Entamoebidae</taxon>
        <taxon>Entamoeba</taxon>
    </lineage>
</organism>
<evidence type="ECO:0000313" key="1">
    <source>
        <dbReference type="EMBL" id="ELP87827.1"/>
    </source>
</evidence>
<accession>A0A0A1U1E0</accession>
<keyword evidence="2" id="KW-1185">Reference proteome</keyword>
<dbReference type="OrthoDB" id="29056at2759"/>
<proteinExistence type="predicted"/>